<organism evidence="1">
    <name type="scientific">viral metagenome</name>
    <dbReference type="NCBI Taxonomy" id="1070528"/>
    <lineage>
        <taxon>unclassified sequences</taxon>
        <taxon>metagenomes</taxon>
        <taxon>organismal metagenomes</taxon>
    </lineage>
</organism>
<dbReference type="AlphaFoldDB" id="A0A6M3M1K0"/>
<protein>
    <submittedName>
        <fullName evidence="1">Putative tail assembly chaperone</fullName>
    </submittedName>
</protein>
<dbReference type="EMBL" id="MT143703">
    <property type="protein sequence ID" value="QJB00974.1"/>
    <property type="molecule type" value="Genomic_DNA"/>
</dbReference>
<gene>
    <name evidence="1" type="ORF">MM171A00156_0068</name>
    <name evidence="2" type="ORF">MM171B00154_0033</name>
</gene>
<dbReference type="Pfam" id="PF08748">
    <property type="entry name" value="Phage_TAC_4"/>
    <property type="match status" value="1"/>
</dbReference>
<name>A0A6M3M1K0_9ZZZZ</name>
<evidence type="ECO:0000313" key="1">
    <source>
        <dbReference type="EMBL" id="QJB00974.1"/>
    </source>
</evidence>
<proteinExistence type="predicted"/>
<reference evidence="1" key="1">
    <citation type="submission" date="2020-03" db="EMBL/GenBank/DDBJ databases">
        <title>The deep terrestrial virosphere.</title>
        <authorList>
            <person name="Holmfeldt K."/>
            <person name="Nilsson E."/>
            <person name="Simone D."/>
            <person name="Lopez-Fernandez M."/>
            <person name="Wu X."/>
            <person name="de Brujin I."/>
            <person name="Lundin D."/>
            <person name="Andersson A."/>
            <person name="Bertilsson S."/>
            <person name="Dopson M."/>
        </authorList>
    </citation>
    <scope>NUCLEOTIDE SEQUENCE</scope>
    <source>
        <strain evidence="1">MM171A00156</strain>
        <strain evidence="2">MM171B00154</strain>
    </source>
</reference>
<evidence type="ECO:0000313" key="2">
    <source>
        <dbReference type="EMBL" id="QJB04922.1"/>
    </source>
</evidence>
<dbReference type="InterPro" id="IPR014859">
    <property type="entry name" value="Phage_TAC_4"/>
</dbReference>
<sequence>MKIKLGNRPKSFKKVVTFDMLEGGKGSVECIYKYRTRAEFGVFIDALMEAAGAKEKPDGEKFSMAELMDRTAGANADYILSVLDGWNLDEDLTKANAQQLADELPAAAAAIMETYRTACIEGRLSN</sequence>
<accession>A0A6M3M1K0</accession>
<dbReference type="EMBL" id="MT143892">
    <property type="protein sequence ID" value="QJB04922.1"/>
    <property type="molecule type" value="Genomic_DNA"/>
</dbReference>